<proteinExistence type="predicted"/>
<evidence type="ECO:0000256" key="2">
    <source>
        <dbReference type="SAM" id="SignalP"/>
    </source>
</evidence>
<evidence type="ECO:0000256" key="1">
    <source>
        <dbReference type="SAM" id="MobiDB-lite"/>
    </source>
</evidence>
<feature type="compositionally biased region" description="Low complexity" evidence="1">
    <location>
        <begin position="106"/>
        <end position="117"/>
    </location>
</feature>
<dbReference type="AlphaFoldDB" id="A0A2S4UV48"/>
<feature type="compositionally biased region" description="Basic and acidic residues" evidence="1">
    <location>
        <begin position="82"/>
        <end position="97"/>
    </location>
</feature>
<dbReference type="Proteomes" id="UP000239156">
    <property type="component" value="Unassembled WGS sequence"/>
</dbReference>
<sequence length="211" mass="23100">MLLKSLLLIEIIQLALPILGTPLGRIVQRSSMGSISSVHRAQPNHFIKRAVIEELEAASEAKSTSQTSENSKRLRLLPIEPSSRDTSKGGGIEDKKPTAYKSTWDATPSSSRATSSRYKTISSSHAKYASSGLELEPRPQVIDAILGPERQQVRSKKNSLQDNLFDGSGTSLLDLLMNSVRRLKNKLSNHSIAEKKPERVKLASPSTTRGD</sequence>
<dbReference type="VEuPathDB" id="FungiDB:PSHT_08019"/>
<feature type="signal peptide" evidence="2">
    <location>
        <begin position="1"/>
        <end position="17"/>
    </location>
</feature>
<dbReference type="VEuPathDB" id="FungiDB:PSTT_12657"/>
<keyword evidence="4" id="KW-1185">Reference proteome</keyword>
<gene>
    <name evidence="3" type="ORF">PSTT_12657</name>
</gene>
<name>A0A2S4UV48_9BASI</name>
<feature type="region of interest" description="Disordered" evidence="1">
    <location>
        <begin position="188"/>
        <end position="211"/>
    </location>
</feature>
<accession>A0A2S4UV48</accession>
<keyword evidence="2" id="KW-0732">Signal</keyword>
<feature type="region of interest" description="Disordered" evidence="1">
    <location>
        <begin position="59"/>
        <end position="120"/>
    </location>
</feature>
<feature type="compositionally biased region" description="Basic and acidic residues" evidence="1">
    <location>
        <begin position="192"/>
        <end position="201"/>
    </location>
</feature>
<evidence type="ECO:0000313" key="4">
    <source>
        <dbReference type="Proteomes" id="UP000239156"/>
    </source>
</evidence>
<organism evidence="3 4">
    <name type="scientific">Puccinia striiformis</name>
    <dbReference type="NCBI Taxonomy" id="27350"/>
    <lineage>
        <taxon>Eukaryota</taxon>
        <taxon>Fungi</taxon>
        <taxon>Dikarya</taxon>
        <taxon>Basidiomycota</taxon>
        <taxon>Pucciniomycotina</taxon>
        <taxon>Pucciniomycetes</taxon>
        <taxon>Pucciniales</taxon>
        <taxon>Pucciniaceae</taxon>
        <taxon>Puccinia</taxon>
    </lineage>
</organism>
<dbReference type="EMBL" id="PKSL01000164">
    <property type="protein sequence ID" value="POW01157.1"/>
    <property type="molecule type" value="Genomic_DNA"/>
</dbReference>
<reference evidence="3" key="1">
    <citation type="submission" date="2017-12" db="EMBL/GenBank/DDBJ databases">
        <title>Gene loss provides genomic basis for host adaptation in cereal stripe rust fungi.</title>
        <authorList>
            <person name="Xia C."/>
        </authorList>
    </citation>
    <scope>NUCLEOTIDE SEQUENCE [LARGE SCALE GENOMIC DNA]</scope>
    <source>
        <strain evidence="3">93-210</strain>
    </source>
</reference>
<protein>
    <submittedName>
        <fullName evidence="3">Uncharacterized protein</fullName>
    </submittedName>
</protein>
<feature type="chain" id="PRO_5015734066" evidence="2">
    <location>
        <begin position="18"/>
        <end position="211"/>
    </location>
</feature>
<evidence type="ECO:0000313" key="3">
    <source>
        <dbReference type="EMBL" id="POW01157.1"/>
    </source>
</evidence>
<comment type="caution">
    <text evidence="3">The sequence shown here is derived from an EMBL/GenBank/DDBJ whole genome shotgun (WGS) entry which is preliminary data.</text>
</comment>